<name>A0ABD2P3J7_9CUCU</name>
<dbReference type="Proteomes" id="UP001516400">
    <property type="component" value="Unassembled WGS sequence"/>
</dbReference>
<keyword evidence="3" id="KW-1185">Reference proteome</keyword>
<evidence type="ECO:0000256" key="1">
    <source>
        <dbReference type="SAM" id="Coils"/>
    </source>
</evidence>
<reference evidence="2 3" key="1">
    <citation type="journal article" date="2021" name="BMC Biol.">
        <title>Horizontally acquired antibacterial genes associated with adaptive radiation of ladybird beetles.</title>
        <authorList>
            <person name="Li H.S."/>
            <person name="Tang X.F."/>
            <person name="Huang Y.H."/>
            <person name="Xu Z.Y."/>
            <person name="Chen M.L."/>
            <person name="Du X.Y."/>
            <person name="Qiu B.Y."/>
            <person name="Chen P.T."/>
            <person name="Zhang W."/>
            <person name="Slipinski A."/>
            <person name="Escalona H.E."/>
            <person name="Waterhouse R.M."/>
            <person name="Zwick A."/>
            <person name="Pang H."/>
        </authorList>
    </citation>
    <scope>NUCLEOTIDE SEQUENCE [LARGE SCALE GENOMIC DNA]</scope>
    <source>
        <strain evidence="2">SYSU2018</strain>
    </source>
</reference>
<evidence type="ECO:0000313" key="3">
    <source>
        <dbReference type="Proteomes" id="UP001516400"/>
    </source>
</evidence>
<sequence>MNVKSMKKSLIKKYKQTETDYNKLKELLDMELKEKSTTSFKELQEIIIKLLSETTIVTTKKYASTEKEGWMTRIIYGKIKQINKVYKSMVKNRDSHYLKQQFKIQDRDTKKCIKEAKREFFKNQLQSAEGNSKKLWSIIKNLENEEHLQANDIRELESEDGTVTTCRKQISTILNNHFVTVGANLAKKINSQNPGRL</sequence>
<keyword evidence="1" id="KW-0175">Coiled coil</keyword>
<comment type="caution">
    <text evidence="2">The sequence shown here is derived from an EMBL/GenBank/DDBJ whole genome shotgun (WGS) entry which is preliminary data.</text>
</comment>
<evidence type="ECO:0000313" key="2">
    <source>
        <dbReference type="EMBL" id="KAL3285449.1"/>
    </source>
</evidence>
<dbReference type="EMBL" id="JABFTP020000172">
    <property type="protein sequence ID" value="KAL3285449.1"/>
    <property type="molecule type" value="Genomic_DNA"/>
</dbReference>
<organism evidence="2 3">
    <name type="scientific">Cryptolaemus montrouzieri</name>
    <dbReference type="NCBI Taxonomy" id="559131"/>
    <lineage>
        <taxon>Eukaryota</taxon>
        <taxon>Metazoa</taxon>
        <taxon>Ecdysozoa</taxon>
        <taxon>Arthropoda</taxon>
        <taxon>Hexapoda</taxon>
        <taxon>Insecta</taxon>
        <taxon>Pterygota</taxon>
        <taxon>Neoptera</taxon>
        <taxon>Endopterygota</taxon>
        <taxon>Coleoptera</taxon>
        <taxon>Polyphaga</taxon>
        <taxon>Cucujiformia</taxon>
        <taxon>Coccinelloidea</taxon>
        <taxon>Coccinellidae</taxon>
        <taxon>Scymninae</taxon>
        <taxon>Scymnini</taxon>
        <taxon>Cryptolaemus</taxon>
    </lineage>
</organism>
<dbReference type="AlphaFoldDB" id="A0ABD2P3J7"/>
<accession>A0ABD2P3J7</accession>
<gene>
    <name evidence="2" type="ORF">HHI36_024173</name>
</gene>
<feature type="coiled-coil region" evidence="1">
    <location>
        <begin position="7"/>
        <end position="34"/>
    </location>
</feature>
<proteinExistence type="predicted"/>
<protein>
    <submittedName>
        <fullName evidence="2">Uncharacterized protein</fullName>
    </submittedName>
</protein>